<dbReference type="EMBL" id="KV417498">
    <property type="protein sequence ID" value="KZP29395.1"/>
    <property type="molecule type" value="Genomic_DNA"/>
</dbReference>
<organism evidence="2 3">
    <name type="scientific">Athelia psychrophila</name>
    <dbReference type="NCBI Taxonomy" id="1759441"/>
    <lineage>
        <taxon>Eukaryota</taxon>
        <taxon>Fungi</taxon>
        <taxon>Dikarya</taxon>
        <taxon>Basidiomycota</taxon>
        <taxon>Agaricomycotina</taxon>
        <taxon>Agaricomycetes</taxon>
        <taxon>Agaricomycetidae</taxon>
        <taxon>Atheliales</taxon>
        <taxon>Atheliaceae</taxon>
        <taxon>Athelia</taxon>
    </lineage>
</organism>
<name>A0A166SFQ3_9AGAM</name>
<keyword evidence="1" id="KW-1133">Transmembrane helix</keyword>
<protein>
    <submittedName>
        <fullName evidence="2">Uncharacterized protein</fullName>
    </submittedName>
</protein>
<accession>A0A166SFQ3</accession>
<reference evidence="2 3" key="1">
    <citation type="journal article" date="2016" name="Mol. Biol. Evol.">
        <title>Comparative Genomics of Early-Diverging Mushroom-Forming Fungi Provides Insights into the Origins of Lignocellulose Decay Capabilities.</title>
        <authorList>
            <person name="Nagy L.G."/>
            <person name="Riley R."/>
            <person name="Tritt A."/>
            <person name="Adam C."/>
            <person name="Daum C."/>
            <person name="Floudas D."/>
            <person name="Sun H."/>
            <person name="Yadav J.S."/>
            <person name="Pangilinan J."/>
            <person name="Larsson K.H."/>
            <person name="Matsuura K."/>
            <person name="Barry K."/>
            <person name="Labutti K."/>
            <person name="Kuo R."/>
            <person name="Ohm R.A."/>
            <person name="Bhattacharya S.S."/>
            <person name="Shirouzu T."/>
            <person name="Yoshinaga Y."/>
            <person name="Martin F.M."/>
            <person name="Grigoriev I.V."/>
            <person name="Hibbett D.S."/>
        </authorList>
    </citation>
    <scope>NUCLEOTIDE SEQUENCE [LARGE SCALE GENOMIC DNA]</scope>
    <source>
        <strain evidence="2 3">CBS 109695</strain>
    </source>
</reference>
<keyword evidence="3" id="KW-1185">Reference proteome</keyword>
<dbReference type="OrthoDB" id="3038990at2759"/>
<gene>
    <name evidence="2" type="ORF">FIBSPDRAFT_192517</name>
</gene>
<keyword evidence="1" id="KW-0812">Transmembrane</keyword>
<evidence type="ECO:0000256" key="1">
    <source>
        <dbReference type="SAM" id="Phobius"/>
    </source>
</evidence>
<feature type="transmembrane region" description="Helical" evidence="1">
    <location>
        <begin position="113"/>
        <end position="135"/>
    </location>
</feature>
<evidence type="ECO:0000313" key="2">
    <source>
        <dbReference type="EMBL" id="KZP29395.1"/>
    </source>
</evidence>
<sequence length="153" mass="17503">MSMTNEHRISCLGGVAVHKIVYLCAQLLSLAFCLSTTVKRAVFCNTAHPSQQSRPSIQHPRHGRKHRPVLRPYARCVWNRVLGHEIFRILVVHRFCYVSVRAFRHQSGLLGPVWLIISHAVNSTLVFFAISYRIANESGPIFRLRNDCKATFH</sequence>
<proteinExistence type="predicted"/>
<evidence type="ECO:0000313" key="3">
    <source>
        <dbReference type="Proteomes" id="UP000076532"/>
    </source>
</evidence>
<dbReference type="AlphaFoldDB" id="A0A166SFQ3"/>
<keyword evidence="1" id="KW-0472">Membrane</keyword>
<dbReference type="Proteomes" id="UP000076532">
    <property type="component" value="Unassembled WGS sequence"/>
</dbReference>